<dbReference type="HOGENOM" id="CLU_1695157_0_0_1"/>
<proteinExistence type="predicted"/>
<evidence type="ECO:0000313" key="1">
    <source>
        <dbReference type="EMBL" id="EMC95730.1"/>
    </source>
</evidence>
<reference evidence="1 2" key="1">
    <citation type="journal article" date="2012" name="PLoS Pathog.">
        <title>Diverse lifestyles and strategies of plant pathogenesis encoded in the genomes of eighteen Dothideomycetes fungi.</title>
        <authorList>
            <person name="Ohm R.A."/>
            <person name="Feau N."/>
            <person name="Henrissat B."/>
            <person name="Schoch C.L."/>
            <person name="Horwitz B.A."/>
            <person name="Barry K.W."/>
            <person name="Condon B.J."/>
            <person name="Copeland A.C."/>
            <person name="Dhillon B."/>
            <person name="Glaser F."/>
            <person name="Hesse C.N."/>
            <person name="Kosti I."/>
            <person name="LaButti K."/>
            <person name="Lindquist E.A."/>
            <person name="Lucas S."/>
            <person name="Salamov A.A."/>
            <person name="Bradshaw R.E."/>
            <person name="Ciuffetti L."/>
            <person name="Hamelin R.C."/>
            <person name="Kema G.H.J."/>
            <person name="Lawrence C."/>
            <person name="Scott J.A."/>
            <person name="Spatafora J.W."/>
            <person name="Turgeon B.G."/>
            <person name="de Wit P.J.G.M."/>
            <person name="Zhong S."/>
            <person name="Goodwin S.B."/>
            <person name="Grigoriev I.V."/>
        </authorList>
    </citation>
    <scope>NUCLEOTIDE SEQUENCE [LARGE SCALE GENOMIC DNA]</scope>
    <source>
        <strain evidence="1 2">UAMH 10762</strain>
    </source>
</reference>
<accession>M2NA42</accession>
<gene>
    <name evidence="1" type="ORF">BAUCODRAFT_501330</name>
</gene>
<dbReference type="Proteomes" id="UP000011761">
    <property type="component" value="Unassembled WGS sequence"/>
</dbReference>
<dbReference type="GeneID" id="19114945"/>
<sequence length="155" mass="17505">MYDHMIGPALLARTAKLLDDWSRCPTVTSLPVPPQRSAISTPTLQTLCGDHAVQTGFQCARMLMRMVQPWRPRLQLWRVAAPNPIRHFRPRQERLPASYIHRVQIVAQNPCGSTQRETLHSQTSASCRLEPAFEALGSGHSRASLQQAHAQTHRR</sequence>
<dbReference type="RefSeq" id="XP_007677130.1">
    <property type="nucleotide sequence ID" value="XM_007678940.1"/>
</dbReference>
<keyword evidence="2" id="KW-1185">Reference proteome</keyword>
<organism evidence="1 2">
    <name type="scientific">Baudoinia panamericana (strain UAMH 10762)</name>
    <name type="common">Angels' share fungus</name>
    <name type="synonym">Baudoinia compniacensis (strain UAMH 10762)</name>
    <dbReference type="NCBI Taxonomy" id="717646"/>
    <lineage>
        <taxon>Eukaryota</taxon>
        <taxon>Fungi</taxon>
        <taxon>Dikarya</taxon>
        <taxon>Ascomycota</taxon>
        <taxon>Pezizomycotina</taxon>
        <taxon>Dothideomycetes</taxon>
        <taxon>Dothideomycetidae</taxon>
        <taxon>Mycosphaerellales</taxon>
        <taxon>Teratosphaeriaceae</taxon>
        <taxon>Baudoinia</taxon>
    </lineage>
</organism>
<dbReference type="KEGG" id="bcom:BAUCODRAFT_501330"/>
<dbReference type="AlphaFoldDB" id="M2NA42"/>
<evidence type="ECO:0000313" key="2">
    <source>
        <dbReference type="Proteomes" id="UP000011761"/>
    </source>
</evidence>
<name>M2NA42_BAUPA</name>
<dbReference type="EMBL" id="KB445556">
    <property type="protein sequence ID" value="EMC95730.1"/>
    <property type="molecule type" value="Genomic_DNA"/>
</dbReference>
<protein>
    <submittedName>
        <fullName evidence="1">Uncharacterized protein</fullName>
    </submittedName>
</protein>